<dbReference type="Proteomes" id="UP000492821">
    <property type="component" value="Unassembled WGS sequence"/>
</dbReference>
<keyword evidence="2" id="KW-1185">Reference proteome</keyword>
<name>A0A7E4V5Y7_PANRE</name>
<dbReference type="AlphaFoldDB" id="A0A7E4V5Y7"/>
<evidence type="ECO:0000256" key="1">
    <source>
        <dbReference type="SAM" id="MobiDB-lite"/>
    </source>
</evidence>
<dbReference type="WBParaSite" id="Pan_g16665.t1">
    <property type="protein sequence ID" value="Pan_g16665.t1"/>
    <property type="gene ID" value="Pan_g16665"/>
</dbReference>
<reference evidence="2" key="1">
    <citation type="journal article" date="2013" name="Genetics">
        <title>The draft genome and transcriptome of Panagrellus redivivus are shaped by the harsh demands of a free-living lifestyle.</title>
        <authorList>
            <person name="Srinivasan J."/>
            <person name="Dillman A.R."/>
            <person name="Macchietto M.G."/>
            <person name="Heikkinen L."/>
            <person name="Lakso M."/>
            <person name="Fracchia K.M."/>
            <person name="Antoshechkin I."/>
            <person name="Mortazavi A."/>
            <person name="Wong G."/>
            <person name="Sternberg P.W."/>
        </authorList>
    </citation>
    <scope>NUCLEOTIDE SEQUENCE [LARGE SCALE GENOMIC DNA]</scope>
    <source>
        <strain evidence="2">MT8872</strain>
    </source>
</reference>
<organism evidence="2 3">
    <name type="scientific">Panagrellus redivivus</name>
    <name type="common">Microworm</name>
    <dbReference type="NCBI Taxonomy" id="6233"/>
    <lineage>
        <taxon>Eukaryota</taxon>
        <taxon>Metazoa</taxon>
        <taxon>Ecdysozoa</taxon>
        <taxon>Nematoda</taxon>
        <taxon>Chromadorea</taxon>
        <taxon>Rhabditida</taxon>
        <taxon>Tylenchina</taxon>
        <taxon>Panagrolaimomorpha</taxon>
        <taxon>Panagrolaimoidea</taxon>
        <taxon>Panagrolaimidae</taxon>
        <taxon>Panagrellus</taxon>
    </lineage>
</organism>
<feature type="compositionally biased region" description="Polar residues" evidence="1">
    <location>
        <begin position="39"/>
        <end position="55"/>
    </location>
</feature>
<reference evidence="3" key="2">
    <citation type="submission" date="2020-10" db="UniProtKB">
        <authorList>
            <consortium name="WormBaseParasite"/>
        </authorList>
    </citation>
    <scope>IDENTIFICATION</scope>
</reference>
<evidence type="ECO:0000313" key="3">
    <source>
        <dbReference type="WBParaSite" id="Pan_g16665.t1"/>
    </source>
</evidence>
<evidence type="ECO:0000313" key="2">
    <source>
        <dbReference type="Proteomes" id="UP000492821"/>
    </source>
</evidence>
<protein>
    <submittedName>
        <fullName evidence="3">Secreted protein</fullName>
    </submittedName>
</protein>
<sequence>MPSAKTALMAVCLTKFSALMKDHSKEASKGLRRGCHLSVPTSQPSAEMSTISKRNTGGGHEQRKLLSFKNFYCLRAVKAKSPKLKYCQCMPVAMSVKLFEGDEHTNDSRLRDICNCEQLREPSKKCATYP</sequence>
<proteinExistence type="predicted"/>
<feature type="region of interest" description="Disordered" evidence="1">
    <location>
        <begin position="31"/>
        <end position="61"/>
    </location>
</feature>
<accession>A0A7E4V5Y7</accession>